<dbReference type="Gene3D" id="3.30.450.20">
    <property type="entry name" value="PAS domain"/>
    <property type="match status" value="2"/>
</dbReference>
<evidence type="ECO:0000256" key="3">
    <source>
        <dbReference type="SAM" id="MobiDB-lite"/>
    </source>
</evidence>
<gene>
    <name evidence="5" type="ORF">EJ903_21945</name>
</gene>
<evidence type="ECO:0000256" key="1">
    <source>
        <dbReference type="ARBA" id="ARBA00022553"/>
    </source>
</evidence>
<feature type="compositionally biased region" description="Low complexity" evidence="3">
    <location>
        <begin position="326"/>
        <end position="336"/>
    </location>
</feature>
<keyword evidence="6" id="KW-1185">Reference proteome</keyword>
<dbReference type="GO" id="GO:0000160">
    <property type="term" value="P:phosphorelay signal transduction system"/>
    <property type="evidence" value="ECO:0007669"/>
    <property type="project" value="InterPro"/>
</dbReference>
<feature type="domain" description="Response regulatory" evidence="4">
    <location>
        <begin position="345"/>
        <end position="461"/>
    </location>
</feature>
<keyword evidence="1" id="KW-0597">Phosphoprotein</keyword>
<dbReference type="PROSITE" id="PS50110">
    <property type="entry name" value="RESPONSE_REGULATORY"/>
    <property type="match status" value="1"/>
</dbReference>
<dbReference type="RefSeq" id="WP_126619489.1">
    <property type="nucleotide sequence ID" value="NZ_JBHUCY010000060.1"/>
</dbReference>
<dbReference type="SMART" id="SM00448">
    <property type="entry name" value="REC"/>
    <property type="match status" value="1"/>
</dbReference>
<dbReference type="EMBL" id="RXMA01000029">
    <property type="protein sequence ID" value="RTR15926.1"/>
    <property type="molecule type" value="Genomic_DNA"/>
</dbReference>
<evidence type="ECO:0000313" key="6">
    <source>
        <dbReference type="Proteomes" id="UP000277007"/>
    </source>
</evidence>
<sequence>MARDMASLAVGHAHRVLTTASVAIDQVAALVRDAPSLNAVHSIDHWKRLREHTAHLEGGESLWVVDANGKTILESASYPGRQAPIRDFASHLSSDRPLSIGPVTAERGEDGRVVYTLIRPLRDESGRAVAAVLAVMNAAYLTRFPSPPSADDSPVIGVYRHTGELVARRPTLPDPVGKPHSDAPLLPLQLHETSEGMFAVPPMAGGVTRITALQRVGDQGVQVLVSLDPERALAEWRARSLRTLGEHLVGALAVLLGMAWAFRFLGHGRLSGGPAAADTGITNAPPAHQLIDSQGGIPPNPPMGESRQNATEASHDADTGNSDQDPSPVSTVMPSTPVGTRRALTILLAEDDPTIRRSVAALLRDWNHRVIEAAHADEALAALQGPDTLDLLFSAVVMPPGTTGTELAAQARRLRPELPILLAFGSPPHAVGAEMAGIAGVATITKPYDIGALKAQIARLCGTDPP</sequence>
<dbReference type="OrthoDB" id="7292380at2"/>
<dbReference type="Pfam" id="PF00072">
    <property type="entry name" value="Response_reg"/>
    <property type="match status" value="1"/>
</dbReference>
<comment type="caution">
    <text evidence="5">The sequence shown here is derived from an EMBL/GenBank/DDBJ whole genome shotgun (WGS) entry which is preliminary data.</text>
</comment>
<dbReference type="InterPro" id="IPR011006">
    <property type="entry name" value="CheY-like_superfamily"/>
</dbReference>
<organism evidence="5 6">
    <name type="scientific">Azospirillum griseum</name>
    <dbReference type="NCBI Taxonomy" id="2496639"/>
    <lineage>
        <taxon>Bacteria</taxon>
        <taxon>Pseudomonadati</taxon>
        <taxon>Pseudomonadota</taxon>
        <taxon>Alphaproteobacteria</taxon>
        <taxon>Rhodospirillales</taxon>
        <taxon>Azospirillaceae</taxon>
        <taxon>Azospirillum</taxon>
    </lineage>
</organism>
<evidence type="ECO:0000256" key="2">
    <source>
        <dbReference type="PROSITE-ProRule" id="PRU00169"/>
    </source>
</evidence>
<dbReference type="InterPro" id="IPR050595">
    <property type="entry name" value="Bact_response_regulator"/>
</dbReference>
<dbReference type="InterPro" id="IPR001789">
    <property type="entry name" value="Sig_transdc_resp-reg_receiver"/>
</dbReference>
<evidence type="ECO:0000313" key="5">
    <source>
        <dbReference type="EMBL" id="RTR15926.1"/>
    </source>
</evidence>
<dbReference type="CDD" id="cd12915">
    <property type="entry name" value="PDC2_DGC_like"/>
    <property type="match status" value="1"/>
</dbReference>
<dbReference type="PANTHER" id="PTHR44591:SF25">
    <property type="entry name" value="CHEMOTAXIS TWO-COMPONENT RESPONSE REGULATOR"/>
    <property type="match status" value="1"/>
</dbReference>
<dbReference type="Gene3D" id="3.40.50.2300">
    <property type="match status" value="1"/>
</dbReference>
<comment type="caution">
    <text evidence="2">Lacks conserved residue(s) required for the propagation of feature annotation.</text>
</comment>
<name>A0A3S0HUC0_9PROT</name>
<evidence type="ECO:0000259" key="4">
    <source>
        <dbReference type="PROSITE" id="PS50110"/>
    </source>
</evidence>
<accession>A0A3S0HUC0</accession>
<feature type="region of interest" description="Disordered" evidence="3">
    <location>
        <begin position="276"/>
        <end position="336"/>
    </location>
</feature>
<dbReference type="SUPFAM" id="SSF52172">
    <property type="entry name" value="CheY-like"/>
    <property type="match status" value="1"/>
</dbReference>
<proteinExistence type="predicted"/>
<dbReference type="CDD" id="cd12914">
    <property type="entry name" value="PDC1_DGC_like"/>
    <property type="match status" value="1"/>
</dbReference>
<reference evidence="5 6" key="1">
    <citation type="submission" date="2018-12" db="EMBL/GenBank/DDBJ databases">
        <authorList>
            <person name="Yang Y."/>
        </authorList>
    </citation>
    <scope>NUCLEOTIDE SEQUENCE [LARGE SCALE GENOMIC DNA]</scope>
    <source>
        <strain evidence="5 6">L-25-5w-1</strain>
    </source>
</reference>
<dbReference type="Proteomes" id="UP000277007">
    <property type="component" value="Unassembled WGS sequence"/>
</dbReference>
<dbReference type="AlphaFoldDB" id="A0A3S0HUC0"/>
<protein>
    <submittedName>
        <fullName evidence="5">Response regulator</fullName>
    </submittedName>
</protein>
<dbReference type="PANTHER" id="PTHR44591">
    <property type="entry name" value="STRESS RESPONSE REGULATOR PROTEIN 1"/>
    <property type="match status" value="1"/>
</dbReference>